<evidence type="ECO:0000313" key="1">
    <source>
        <dbReference type="EMBL" id="GJD96989.1"/>
    </source>
</evidence>
<reference evidence="1" key="1">
    <citation type="journal article" date="2021" name="Front. Microbiol.">
        <title>Comprehensive Comparative Genomics and Phenotyping of Methylobacterium Species.</title>
        <authorList>
            <person name="Alessa O."/>
            <person name="Ogura Y."/>
            <person name="Fujitani Y."/>
            <person name="Takami H."/>
            <person name="Hayashi T."/>
            <person name="Sahin N."/>
            <person name="Tani A."/>
        </authorList>
    </citation>
    <scope>NUCLEOTIDE SEQUENCE</scope>
    <source>
        <strain evidence="1">DSM 19015</strain>
    </source>
</reference>
<organism evidence="1 2">
    <name type="scientific">Methylobacterium iners</name>
    <dbReference type="NCBI Taxonomy" id="418707"/>
    <lineage>
        <taxon>Bacteria</taxon>
        <taxon>Pseudomonadati</taxon>
        <taxon>Pseudomonadota</taxon>
        <taxon>Alphaproteobacteria</taxon>
        <taxon>Hyphomicrobiales</taxon>
        <taxon>Methylobacteriaceae</taxon>
        <taxon>Methylobacterium</taxon>
    </lineage>
</organism>
<gene>
    <name evidence="1" type="ORF">OCOJLMKI_4217</name>
</gene>
<dbReference type="EMBL" id="BPQP01000073">
    <property type="protein sequence ID" value="GJD96989.1"/>
    <property type="molecule type" value="Genomic_DNA"/>
</dbReference>
<sequence length="206" mass="22400">MFSAEELANYSPTDREFVAQREAEEVQAIAAHEAGHAIVGLAAGYGVTHATTESAYPHARFQFEADTAFAPTVAHRLIMLLAGPMAEAVARRRFRRPSREEVAAILDRVREHGAGRCDDCQIAHVLLDIAPLADDAARETAWLLFYDTTYRLLDRLDVRIALGRVAAALEERVLLSGEEVEALVDVSALRAAVEATFAEMQGAVGA</sequence>
<dbReference type="SUPFAM" id="SSF140990">
    <property type="entry name" value="FtsH protease domain-like"/>
    <property type="match status" value="1"/>
</dbReference>
<dbReference type="InterPro" id="IPR037219">
    <property type="entry name" value="Peptidase_M41-like"/>
</dbReference>
<dbReference type="Proteomes" id="UP001055125">
    <property type="component" value="Unassembled WGS sequence"/>
</dbReference>
<name>A0ABQ4S527_9HYPH</name>
<evidence type="ECO:0000313" key="2">
    <source>
        <dbReference type="Proteomes" id="UP001055125"/>
    </source>
</evidence>
<reference evidence="1" key="2">
    <citation type="submission" date="2021-08" db="EMBL/GenBank/DDBJ databases">
        <authorList>
            <person name="Tani A."/>
            <person name="Ola A."/>
            <person name="Ogura Y."/>
            <person name="Katsura K."/>
            <person name="Hayashi T."/>
        </authorList>
    </citation>
    <scope>NUCLEOTIDE SEQUENCE</scope>
    <source>
        <strain evidence="1">DSM 19015</strain>
    </source>
</reference>
<evidence type="ECO:0008006" key="3">
    <source>
        <dbReference type="Google" id="ProtNLM"/>
    </source>
</evidence>
<keyword evidence="2" id="KW-1185">Reference proteome</keyword>
<proteinExistence type="predicted"/>
<accession>A0ABQ4S527</accession>
<comment type="caution">
    <text evidence="1">The sequence shown here is derived from an EMBL/GenBank/DDBJ whole genome shotgun (WGS) entry which is preliminary data.</text>
</comment>
<protein>
    <recommendedName>
        <fullName evidence="3">Peptidase M41 domain-containing protein</fullName>
    </recommendedName>
</protein>